<dbReference type="EMBL" id="MU853332">
    <property type="protein sequence ID" value="KAK4117810.1"/>
    <property type="molecule type" value="Genomic_DNA"/>
</dbReference>
<reference evidence="1" key="2">
    <citation type="submission" date="2023-05" db="EMBL/GenBank/DDBJ databases">
        <authorList>
            <consortium name="Lawrence Berkeley National Laboratory"/>
            <person name="Steindorff A."/>
            <person name="Hensen N."/>
            <person name="Bonometti L."/>
            <person name="Westerberg I."/>
            <person name="Brannstrom I.O."/>
            <person name="Guillou S."/>
            <person name="Cros-Aarteil S."/>
            <person name="Calhoun S."/>
            <person name="Haridas S."/>
            <person name="Kuo A."/>
            <person name="Mondo S."/>
            <person name="Pangilinan J."/>
            <person name="Riley R."/>
            <person name="Labutti K."/>
            <person name="Andreopoulos B."/>
            <person name="Lipzen A."/>
            <person name="Chen C."/>
            <person name="Yanf M."/>
            <person name="Daum C."/>
            <person name="Ng V."/>
            <person name="Clum A."/>
            <person name="Ohm R."/>
            <person name="Martin F."/>
            <person name="Silar P."/>
            <person name="Natvig D."/>
            <person name="Lalanne C."/>
            <person name="Gautier V."/>
            <person name="Ament-Velasquez S.L."/>
            <person name="Kruys A."/>
            <person name="Hutchinson M.I."/>
            <person name="Powell A.J."/>
            <person name="Barry K."/>
            <person name="Miller A.N."/>
            <person name="Grigoriev I.V."/>
            <person name="Debuchy R."/>
            <person name="Gladieux P."/>
            <person name="Thoren M.H."/>
            <person name="Johannesson H."/>
        </authorList>
    </citation>
    <scope>NUCLEOTIDE SEQUENCE</scope>
    <source>
        <strain evidence="1">CBS 508.74</strain>
    </source>
</reference>
<dbReference type="Proteomes" id="UP001302812">
    <property type="component" value="Unassembled WGS sequence"/>
</dbReference>
<gene>
    <name evidence="1" type="ORF">N656DRAFT_62912</name>
</gene>
<dbReference type="RefSeq" id="XP_064675380.1">
    <property type="nucleotide sequence ID" value="XM_064810362.1"/>
</dbReference>
<dbReference type="GeneID" id="89934487"/>
<dbReference type="InterPro" id="IPR032675">
    <property type="entry name" value="LRR_dom_sf"/>
</dbReference>
<proteinExistence type="predicted"/>
<name>A0AAN6TNN5_9PEZI</name>
<evidence type="ECO:0000313" key="2">
    <source>
        <dbReference type="Proteomes" id="UP001302812"/>
    </source>
</evidence>
<accession>A0AAN6TNN5</accession>
<dbReference type="AlphaFoldDB" id="A0AAN6TNN5"/>
<protein>
    <submittedName>
        <fullName evidence="1">Uncharacterized protein</fullName>
    </submittedName>
</protein>
<organism evidence="1 2">
    <name type="scientific">Canariomyces notabilis</name>
    <dbReference type="NCBI Taxonomy" id="2074819"/>
    <lineage>
        <taxon>Eukaryota</taxon>
        <taxon>Fungi</taxon>
        <taxon>Dikarya</taxon>
        <taxon>Ascomycota</taxon>
        <taxon>Pezizomycotina</taxon>
        <taxon>Sordariomycetes</taxon>
        <taxon>Sordariomycetidae</taxon>
        <taxon>Sordariales</taxon>
        <taxon>Chaetomiaceae</taxon>
        <taxon>Canariomyces</taxon>
    </lineage>
</organism>
<reference evidence="1" key="1">
    <citation type="journal article" date="2023" name="Mol. Phylogenet. Evol.">
        <title>Genome-scale phylogeny and comparative genomics of the fungal order Sordariales.</title>
        <authorList>
            <person name="Hensen N."/>
            <person name="Bonometti L."/>
            <person name="Westerberg I."/>
            <person name="Brannstrom I.O."/>
            <person name="Guillou S."/>
            <person name="Cros-Aarteil S."/>
            <person name="Calhoun S."/>
            <person name="Haridas S."/>
            <person name="Kuo A."/>
            <person name="Mondo S."/>
            <person name="Pangilinan J."/>
            <person name="Riley R."/>
            <person name="LaButti K."/>
            <person name="Andreopoulos B."/>
            <person name="Lipzen A."/>
            <person name="Chen C."/>
            <person name="Yan M."/>
            <person name="Daum C."/>
            <person name="Ng V."/>
            <person name="Clum A."/>
            <person name="Steindorff A."/>
            <person name="Ohm R.A."/>
            <person name="Martin F."/>
            <person name="Silar P."/>
            <person name="Natvig D.O."/>
            <person name="Lalanne C."/>
            <person name="Gautier V."/>
            <person name="Ament-Velasquez S.L."/>
            <person name="Kruys A."/>
            <person name="Hutchinson M.I."/>
            <person name="Powell A.J."/>
            <person name="Barry K."/>
            <person name="Miller A.N."/>
            <person name="Grigoriev I.V."/>
            <person name="Debuchy R."/>
            <person name="Gladieux P."/>
            <person name="Hiltunen Thoren M."/>
            <person name="Johannesson H."/>
        </authorList>
    </citation>
    <scope>NUCLEOTIDE SEQUENCE</scope>
    <source>
        <strain evidence="1">CBS 508.74</strain>
    </source>
</reference>
<dbReference type="Gene3D" id="3.80.10.10">
    <property type="entry name" value="Ribonuclease Inhibitor"/>
    <property type="match status" value="1"/>
</dbReference>
<evidence type="ECO:0000313" key="1">
    <source>
        <dbReference type="EMBL" id="KAK4117810.1"/>
    </source>
</evidence>
<sequence>MLNDRCSWDLGACLPPDFVEALARRQPRLRELQFTTDVKCLGPPEDDAKRINGAGACFKKLRRFCWRGYTSMRQPIQLAEIVEANCQQLEELELDFGSRWLRKERKELTGELGSRGRLVHVLPQTVPSAPASFVFPALRVLSLTGVDLRDTAGKLNGAFDFESLESLSLRTCYNWQDFLAKIARSGVQIKLKRLEIKGAEDSDRYGSSGYFSGHCGGWKRR</sequence>
<keyword evidence="2" id="KW-1185">Reference proteome</keyword>
<comment type="caution">
    <text evidence="1">The sequence shown here is derived from an EMBL/GenBank/DDBJ whole genome shotgun (WGS) entry which is preliminary data.</text>
</comment>